<dbReference type="EC" id="3.5.1.28" evidence="3"/>
<dbReference type="GO" id="GO:0008745">
    <property type="term" value="F:N-acetylmuramoyl-L-alanine amidase activity"/>
    <property type="evidence" value="ECO:0007669"/>
    <property type="project" value="UniProtKB-EC"/>
</dbReference>
<evidence type="ECO:0000313" key="3">
    <source>
        <dbReference type="EMBL" id="MBP2242782.1"/>
    </source>
</evidence>
<keyword evidence="1" id="KW-0732">Signal</keyword>
<gene>
    <name evidence="3" type="ORF">J2Z40_003363</name>
</gene>
<sequence>MKKLAAIFAGFMMLSFHFVLSNDNHMNAEILDSVNVYIVEKGDSLNKIGMEYGVSVQELMKSNHKKSEQIHTGEKLILPKSITNAEQDLLARLVHAEAKGEPYEGKVAVAQVVLNRVEDERFPDTIKEVIYEKRQFQPVDNGSIQEPADSSAKKAVKEALAFNSKENESVFFFNPDLTSSTWLRSKTVTAEIGKHRFAK</sequence>
<evidence type="ECO:0000259" key="2">
    <source>
        <dbReference type="PROSITE" id="PS51782"/>
    </source>
</evidence>
<dbReference type="SUPFAM" id="SSF54106">
    <property type="entry name" value="LysM domain"/>
    <property type="match status" value="1"/>
</dbReference>
<dbReference type="PROSITE" id="PS51782">
    <property type="entry name" value="LYSM"/>
    <property type="match status" value="1"/>
</dbReference>
<dbReference type="Proteomes" id="UP001519293">
    <property type="component" value="Unassembled WGS sequence"/>
</dbReference>
<feature type="domain" description="LysM" evidence="2">
    <location>
        <begin position="35"/>
        <end position="78"/>
    </location>
</feature>
<dbReference type="EMBL" id="JAGIKZ010000027">
    <property type="protein sequence ID" value="MBP2242782.1"/>
    <property type="molecule type" value="Genomic_DNA"/>
</dbReference>
<dbReference type="Gene3D" id="6.20.240.60">
    <property type="match status" value="1"/>
</dbReference>
<evidence type="ECO:0000256" key="1">
    <source>
        <dbReference type="SAM" id="SignalP"/>
    </source>
</evidence>
<dbReference type="InterPro" id="IPR042047">
    <property type="entry name" value="SleB_dom1"/>
</dbReference>
<dbReference type="Pfam" id="PF01476">
    <property type="entry name" value="LysM"/>
    <property type="match status" value="1"/>
</dbReference>
<organism evidence="3 4">
    <name type="scientific">Cytobacillus eiseniae</name>
    <dbReference type="NCBI Taxonomy" id="762947"/>
    <lineage>
        <taxon>Bacteria</taxon>
        <taxon>Bacillati</taxon>
        <taxon>Bacillota</taxon>
        <taxon>Bacilli</taxon>
        <taxon>Bacillales</taxon>
        <taxon>Bacillaceae</taxon>
        <taxon>Cytobacillus</taxon>
    </lineage>
</organism>
<dbReference type="Gene3D" id="3.10.350.10">
    <property type="entry name" value="LysM domain"/>
    <property type="match status" value="1"/>
</dbReference>
<dbReference type="SMART" id="SM00257">
    <property type="entry name" value="LysM"/>
    <property type="match status" value="1"/>
</dbReference>
<keyword evidence="3" id="KW-0378">Hydrolase</keyword>
<dbReference type="InterPro" id="IPR018392">
    <property type="entry name" value="LysM"/>
</dbReference>
<proteinExistence type="predicted"/>
<dbReference type="CDD" id="cd00118">
    <property type="entry name" value="LysM"/>
    <property type="match status" value="1"/>
</dbReference>
<comment type="caution">
    <text evidence="3">The sequence shown here is derived from an EMBL/GenBank/DDBJ whole genome shotgun (WGS) entry which is preliminary data.</text>
</comment>
<dbReference type="Pfam" id="PF07486">
    <property type="entry name" value="Hydrolase_2"/>
    <property type="match status" value="1"/>
</dbReference>
<name>A0ABS4RIP4_9BACI</name>
<accession>A0ABS4RIP4</accession>
<dbReference type="InterPro" id="IPR011105">
    <property type="entry name" value="Cell_wall_hydrolase_SleB"/>
</dbReference>
<feature type="chain" id="PRO_5047408442" evidence="1">
    <location>
        <begin position="22"/>
        <end position="199"/>
    </location>
</feature>
<keyword evidence="4" id="KW-1185">Reference proteome</keyword>
<feature type="signal peptide" evidence="1">
    <location>
        <begin position="1"/>
        <end position="21"/>
    </location>
</feature>
<reference evidence="3 4" key="1">
    <citation type="submission" date="2021-03" db="EMBL/GenBank/DDBJ databases">
        <title>Genomic Encyclopedia of Type Strains, Phase IV (KMG-IV): sequencing the most valuable type-strain genomes for metagenomic binning, comparative biology and taxonomic classification.</title>
        <authorList>
            <person name="Goeker M."/>
        </authorList>
    </citation>
    <scope>NUCLEOTIDE SEQUENCE [LARGE SCALE GENOMIC DNA]</scope>
    <source>
        <strain evidence="3 4">DSM 26675</strain>
    </source>
</reference>
<dbReference type="Gene3D" id="1.10.10.2520">
    <property type="entry name" value="Cell wall hydrolase SleB, domain 1"/>
    <property type="match status" value="1"/>
</dbReference>
<protein>
    <submittedName>
        <fullName evidence="3">N-acetylmuramoyl-L-alanine amidase</fullName>
        <ecNumber evidence="3">3.5.1.28</ecNumber>
    </submittedName>
</protein>
<dbReference type="RefSeq" id="WP_066393000.1">
    <property type="nucleotide sequence ID" value="NZ_JAGIKZ010000027.1"/>
</dbReference>
<dbReference type="InterPro" id="IPR036779">
    <property type="entry name" value="LysM_dom_sf"/>
</dbReference>
<evidence type="ECO:0000313" key="4">
    <source>
        <dbReference type="Proteomes" id="UP001519293"/>
    </source>
</evidence>